<dbReference type="Gene3D" id="2.120.10.80">
    <property type="entry name" value="Kelch-type beta propeller"/>
    <property type="match status" value="1"/>
</dbReference>
<dbReference type="Proteomes" id="UP000663877">
    <property type="component" value="Unassembled WGS sequence"/>
</dbReference>
<gene>
    <name evidence="4" type="ORF">BJG266_LOCUS17194</name>
    <name evidence="5" type="ORF">QVE165_LOCUS17286</name>
</gene>
<name>A0A814II17_9BILA</name>
<keyword evidence="2" id="KW-0677">Repeat</keyword>
<dbReference type="PANTHER" id="PTHR46344">
    <property type="entry name" value="OS02G0202900 PROTEIN"/>
    <property type="match status" value="1"/>
</dbReference>
<keyword evidence="3" id="KW-0472">Membrane</keyword>
<dbReference type="InterPro" id="IPR015915">
    <property type="entry name" value="Kelch-typ_b-propeller"/>
</dbReference>
<sequence length="405" mass="44569">MLTLLFSSGWTYYGNIIICSIVVIPTIFFLPILQRTRQFIRLIINTYHDLVLSSIRDQFSIKLSHKLYNKTCSSSTDCTFDARFNRPLTVKHIQIESKEKNCLNYRIRILHILSSNIRILPLSNIKLTVQNQFDIPRKETMIGINVYPTISVFEIDIKVQRCEINDSPFLLLFTRLMTNIVLMGEGSSSVLSNGKVLVTGGWDSGVLNSAELYDPSTGTWTTTGNMNNARIYHTASVLSNGKVLVTGGYSSGSALNSAELYDPSTGTWTTTGNMANAREYHTSSVLLNGKVLVTGGVGNTGYLNSAELYDPSTGIWTPTGNMNNARQFHRASVLSNGKVLVTGGIDNNFSLSNSAELYDPLTSTWTTSSNMNNAREWHTASVLLNGIVLVTGGSNNAVLNSAELY</sequence>
<comment type="caution">
    <text evidence="4">The sequence shown here is derived from an EMBL/GenBank/DDBJ whole genome shotgun (WGS) entry which is preliminary data.</text>
</comment>
<keyword evidence="6" id="KW-1185">Reference proteome</keyword>
<feature type="transmembrane region" description="Helical" evidence="3">
    <location>
        <begin position="12"/>
        <end position="33"/>
    </location>
</feature>
<keyword evidence="3" id="KW-1133">Transmembrane helix</keyword>
<evidence type="ECO:0000313" key="7">
    <source>
        <dbReference type="Proteomes" id="UP000663877"/>
    </source>
</evidence>
<organism evidence="4 7">
    <name type="scientific">Adineta steineri</name>
    <dbReference type="NCBI Taxonomy" id="433720"/>
    <lineage>
        <taxon>Eukaryota</taxon>
        <taxon>Metazoa</taxon>
        <taxon>Spiralia</taxon>
        <taxon>Gnathifera</taxon>
        <taxon>Rotifera</taxon>
        <taxon>Eurotatoria</taxon>
        <taxon>Bdelloidea</taxon>
        <taxon>Adinetida</taxon>
        <taxon>Adinetidae</taxon>
        <taxon>Adineta</taxon>
    </lineage>
</organism>
<keyword evidence="3" id="KW-0812">Transmembrane</keyword>
<protein>
    <submittedName>
        <fullName evidence="4">Uncharacterized protein</fullName>
    </submittedName>
</protein>
<dbReference type="Proteomes" id="UP000663832">
    <property type="component" value="Unassembled WGS sequence"/>
</dbReference>
<dbReference type="OrthoDB" id="45365at2759"/>
<dbReference type="EMBL" id="CAJNOI010000082">
    <property type="protein sequence ID" value="CAF1024715.1"/>
    <property type="molecule type" value="Genomic_DNA"/>
</dbReference>
<dbReference type="EMBL" id="CAJNOM010000099">
    <property type="protein sequence ID" value="CAF1044970.1"/>
    <property type="molecule type" value="Genomic_DNA"/>
</dbReference>
<evidence type="ECO:0000256" key="1">
    <source>
        <dbReference type="ARBA" id="ARBA00022441"/>
    </source>
</evidence>
<dbReference type="InterPro" id="IPR006652">
    <property type="entry name" value="Kelch_1"/>
</dbReference>
<dbReference type="PANTHER" id="PTHR46344:SF27">
    <property type="entry name" value="KELCH REPEAT SUPERFAMILY PROTEIN"/>
    <property type="match status" value="1"/>
</dbReference>
<dbReference type="SUPFAM" id="SSF117281">
    <property type="entry name" value="Kelch motif"/>
    <property type="match status" value="1"/>
</dbReference>
<evidence type="ECO:0000256" key="2">
    <source>
        <dbReference type="ARBA" id="ARBA00022737"/>
    </source>
</evidence>
<evidence type="ECO:0000313" key="4">
    <source>
        <dbReference type="EMBL" id="CAF1024715.1"/>
    </source>
</evidence>
<dbReference type="AlphaFoldDB" id="A0A814II17"/>
<accession>A0A814II17</accession>
<evidence type="ECO:0000313" key="5">
    <source>
        <dbReference type="EMBL" id="CAF1044970.1"/>
    </source>
</evidence>
<reference evidence="4" key="1">
    <citation type="submission" date="2021-02" db="EMBL/GenBank/DDBJ databases">
        <authorList>
            <person name="Nowell W R."/>
        </authorList>
    </citation>
    <scope>NUCLEOTIDE SEQUENCE</scope>
</reference>
<dbReference type="SMART" id="SM00612">
    <property type="entry name" value="Kelch"/>
    <property type="match status" value="4"/>
</dbReference>
<dbReference type="Pfam" id="PF24681">
    <property type="entry name" value="Kelch_KLHDC2_KLHL20_DRC7"/>
    <property type="match status" value="1"/>
</dbReference>
<evidence type="ECO:0000313" key="6">
    <source>
        <dbReference type="Proteomes" id="UP000663832"/>
    </source>
</evidence>
<dbReference type="InterPro" id="IPR037293">
    <property type="entry name" value="Gal_Oxidase_central_sf"/>
</dbReference>
<dbReference type="Gene3D" id="2.130.10.80">
    <property type="entry name" value="Galactose oxidase/kelch, beta-propeller"/>
    <property type="match status" value="1"/>
</dbReference>
<evidence type="ECO:0000256" key="3">
    <source>
        <dbReference type="SAM" id="Phobius"/>
    </source>
</evidence>
<keyword evidence="1" id="KW-0880">Kelch repeat</keyword>
<proteinExistence type="predicted"/>